<comment type="similarity">
    <text evidence="2">Belongs to the peptidase S54 family.</text>
</comment>
<protein>
    <submittedName>
        <fullName evidence="9">Rhomboid protease</fullName>
        <ecNumber evidence="9">3.4.21.105</ecNumber>
    </submittedName>
</protein>
<feature type="domain" description="Peptidase S54 rhomboid" evidence="8">
    <location>
        <begin position="233"/>
        <end position="380"/>
    </location>
</feature>
<dbReference type="Pfam" id="PF01694">
    <property type="entry name" value="Rhomboid"/>
    <property type="match status" value="1"/>
</dbReference>
<evidence type="ECO:0000313" key="10">
    <source>
        <dbReference type="Proteomes" id="UP000220251"/>
    </source>
</evidence>
<keyword evidence="9" id="KW-0645">Protease</keyword>
<gene>
    <name evidence="9" type="primary">glpG</name>
    <name evidence="9" type="ORF">ELAC_1219</name>
</gene>
<dbReference type="EMBL" id="CWGJ01000012">
    <property type="protein sequence ID" value="CRX38560.1"/>
    <property type="molecule type" value="Genomic_DNA"/>
</dbReference>
<evidence type="ECO:0000256" key="3">
    <source>
        <dbReference type="ARBA" id="ARBA00022692"/>
    </source>
</evidence>
<keyword evidence="4 9" id="KW-0378">Hydrolase</keyword>
<dbReference type="SUPFAM" id="SSF144091">
    <property type="entry name" value="Rhomboid-like"/>
    <property type="match status" value="1"/>
</dbReference>
<keyword evidence="6 7" id="KW-0472">Membrane</keyword>
<dbReference type="GO" id="GO:0004252">
    <property type="term" value="F:serine-type endopeptidase activity"/>
    <property type="evidence" value="ECO:0007669"/>
    <property type="project" value="InterPro"/>
</dbReference>
<keyword evidence="10" id="KW-1185">Reference proteome</keyword>
<dbReference type="Proteomes" id="UP000220251">
    <property type="component" value="Unassembled WGS sequence"/>
</dbReference>
<feature type="transmembrane region" description="Helical" evidence="7">
    <location>
        <begin position="297"/>
        <end position="313"/>
    </location>
</feature>
<reference evidence="10" key="1">
    <citation type="submission" date="2015-06" db="EMBL/GenBank/DDBJ databases">
        <authorList>
            <person name="Bertelli C."/>
        </authorList>
    </citation>
    <scope>NUCLEOTIDE SEQUENCE [LARGE SCALE GENOMIC DNA]</scope>
    <source>
        <strain evidence="10">CRIB-30</strain>
    </source>
</reference>
<dbReference type="OrthoDB" id="9813074at2"/>
<dbReference type="GO" id="GO:0006508">
    <property type="term" value="P:proteolysis"/>
    <property type="evidence" value="ECO:0007669"/>
    <property type="project" value="UniProtKB-KW"/>
</dbReference>
<dbReference type="InterPro" id="IPR050925">
    <property type="entry name" value="Rhomboid_protease_S54"/>
</dbReference>
<dbReference type="PANTHER" id="PTHR43731">
    <property type="entry name" value="RHOMBOID PROTEASE"/>
    <property type="match status" value="1"/>
</dbReference>
<dbReference type="InterPro" id="IPR035952">
    <property type="entry name" value="Rhomboid-like_sf"/>
</dbReference>
<organism evidence="9 10">
    <name type="scientific">Estrella lausannensis</name>
    <dbReference type="NCBI Taxonomy" id="483423"/>
    <lineage>
        <taxon>Bacteria</taxon>
        <taxon>Pseudomonadati</taxon>
        <taxon>Chlamydiota</taxon>
        <taxon>Chlamydiia</taxon>
        <taxon>Parachlamydiales</taxon>
        <taxon>Candidatus Criblamydiaceae</taxon>
        <taxon>Estrella</taxon>
    </lineage>
</organism>
<dbReference type="InterPro" id="IPR022764">
    <property type="entry name" value="Peptidase_S54_rhomboid_dom"/>
</dbReference>
<dbReference type="Gene3D" id="1.20.1540.10">
    <property type="entry name" value="Rhomboid-like"/>
    <property type="match status" value="1"/>
</dbReference>
<dbReference type="RefSeq" id="WP_098038416.1">
    <property type="nucleotide sequence ID" value="NZ_CWGJ01000012.1"/>
</dbReference>
<feature type="transmembrane region" description="Helical" evidence="7">
    <location>
        <begin position="110"/>
        <end position="129"/>
    </location>
</feature>
<proteinExistence type="inferred from homology"/>
<feature type="transmembrane region" description="Helical" evidence="7">
    <location>
        <begin position="272"/>
        <end position="291"/>
    </location>
</feature>
<evidence type="ECO:0000259" key="8">
    <source>
        <dbReference type="Pfam" id="PF01694"/>
    </source>
</evidence>
<evidence type="ECO:0000256" key="2">
    <source>
        <dbReference type="ARBA" id="ARBA00009045"/>
    </source>
</evidence>
<feature type="transmembrane region" description="Helical" evidence="7">
    <location>
        <begin position="325"/>
        <end position="350"/>
    </location>
</feature>
<comment type="subcellular location">
    <subcellularLocation>
        <location evidence="1">Membrane</location>
        <topology evidence="1">Multi-pass membrane protein</topology>
    </subcellularLocation>
</comment>
<evidence type="ECO:0000256" key="1">
    <source>
        <dbReference type="ARBA" id="ARBA00004141"/>
    </source>
</evidence>
<feature type="transmembrane region" description="Helical" evidence="7">
    <location>
        <begin position="238"/>
        <end position="260"/>
    </location>
</feature>
<evidence type="ECO:0000256" key="6">
    <source>
        <dbReference type="ARBA" id="ARBA00023136"/>
    </source>
</evidence>
<dbReference type="AlphaFoldDB" id="A0A0H5E5P6"/>
<evidence type="ECO:0000256" key="7">
    <source>
        <dbReference type="SAM" id="Phobius"/>
    </source>
</evidence>
<sequence length="387" mass="44220">MRLIGRFKDRRVALTFSNYLFFQAIENEIDPSRDEEPADTDVESTVWVVDEDQFDTALHWYNLFQSDPENPLFKRSAPPSFIPELEEEEEEEEPLPAKESGKKPKQEQFFITYLILLICSMLFLASGVGTPPLQKIPKNVPLTPVLMPNVEKTLLFDYPLAWEYIDRLVENYGVKSLEDPQSLPNEGKLLLYQFYNTPYWQGYYDEMLAALSSEVKQDSQSKNAPLFEKIREGEVWRLFTPCLLHFDLFHIFFNMMWLIVLGRQMETKIGGVRYTLFIVLTAIFSNTAQYLMSGPSFLGFSGVVMAMIGFIYMRQRLAMWEGYQLTRSTLLFVALFIGSILGLQIFSFILEITGVSSFSPPIANTAHIGGAVAGAALGTLSFFARKN</sequence>
<keyword evidence="3 7" id="KW-0812">Transmembrane</keyword>
<accession>A0A0H5E5P6</accession>
<evidence type="ECO:0000256" key="4">
    <source>
        <dbReference type="ARBA" id="ARBA00022801"/>
    </source>
</evidence>
<feature type="transmembrane region" description="Helical" evidence="7">
    <location>
        <begin position="362"/>
        <end position="384"/>
    </location>
</feature>
<dbReference type="EC" id="3.4.21.105" evidence="9"/>
<dbReference type="Gene3D" id="3.30.70.2350">
    <property type="match status" value="1"/>
</dbReference>
<evidence type="ECO:0000256" key="5">
    <source>
        <dbReference type="ARBA" id="ARBA00022989"/>
    </source>
</evidence>
<dbReference type="InterPro" id="IPR038236">
    <property type="entry name" value="GlpG_N_sf"/>
</dbReference>
<evidence type="ECO:0000313" key="9">
    <source>
        <dbReference type="EMBL" id="CRX38560.1"/>
    </source>
</evidence>
<keyword evidence="5 7" id="KW-1133">Transmembrane helix</keyword>
<dbReference type="GO" id="GO:0016020">
    <property type="term" value="C:membrane"/>
    <property type="evidence" value="ECO:0007669"/>
    <property type="project" value="UniProtKB-SubCell"/>
</dbReference>
<dbReference type="PANTHER" id="PTHR43731:SF14">
    <property type="entry name" value="PRESENILIN-ASSOCIATED RHOMBOID-LIKE PROTEIN, MITOCHONDRIAL"/>
    <property type="match status" value="1"/>
</dbReference>
<name>A0A0H5E5P6_9BACT</name>